<keyword evidence="3" id="KW-1185">Reference proteome</keyword>
<dbReference type="OrthoDB" id="1111771at2759"/>
<proteinExistence type="predicted"/>
<feature type="domain" description="Retrotransposon gag" evidence="1">
    <location>
        <begin position="34"/>
        <end position="117"/>
    </location>
</feature>
<dbReference type="EMBL" id="JAAMPC010000014">
    <property type="protein sequence ID" value="KAG2265313.1"/>
    <property type="molecule type" value="Genomic_DNA"/>
</dbReference>
<dbReference type="Pfam" id="PF03732">
    <property type="entry name" value="Retrotrans_gag"/>
    <property type="match status" value="1"/>
</dbReference>
<name>A0A8X7Q8Q5_BRACI</name>
<dbReference type="PANTHER" id="PTHR33223">
    <property type="entry name" value="CCHC-TYPE DOMAIN-CONTAINING PROTEIN"/>
    <property type="match status" value="1"/>
</dbReference>
<gene>
    <name evidence="2" type="ORF">Bca52824_072392</name>
</gene>
<dbReference type="InterPro" id="IPR005162">
    <property type="entry name" value="Retrotrans_gag_dom"/>
</dbReference>
<protein>
    <recommendedName>
        <fullName evidence="1">Retrotransposon gag domain-containing protein</fullName>
    </recommendedName>
</protein>
<dbReference type="AlphaFoldDB" id="A0A8X7Q8Q5"/>
<sequence length="152" mass="17960">MVRRNPFRGSLSEHPQDHIEGLEELIPDEYNRCKLFSFFLEGEALRWLNCLATGSLTCWEAIRNAFLKKFFDDDRYWEVRRQIFTFRQDPRESYELECPHHGYSEPQILNIFYRGVNLSYKTTLDTASEGNFVTRSPKDARRLIENVATGKS</sequence>
<reference evidence="2 3" key="1">
    <citation type="submission" date="2020-02" db="EMBL/GenBank/DDBJ databases">
        <authorList>
            <person name="Ma Q."/>
            <person name="Huang Y."/>
            <person name="Song X."/>
            <person name="Pei D."/>
        </authorList>
    </citation>
    <scope>NUCLEOTIDE SEQUENCE [LARGE SCALE GENOMIC DNA]</scope>
    <source>
        <strain evidence="2">Sxm20200214</strain>
        <tissue evidence="2">Leaf</tissue>
    </source>
</reference>
<comment type="caution">
    <text evidence="2">The sequence shown here is derived from an EMBL/GenBank/DDBJ whole genome shotgun (WGS) entry which is preliminary data.</text>
</comment>
<evidence type="ECO:0000313" key="3">
    <source>
        <dbReference type="Proteomes" id="UP000886595"/>
    </source>
</evidence>
<organism evidence="2 3">
    <name type="scientific">Brassica carinata</name>
    <name type="common">Ethiopian mustard</name>
    <name type="synonym">Abyssinian cabbage</name>
    <dbReference type="NCBI Taxonomy" id="52824"/>
    <lineage>
        <taxon>Eukaryota</taxon>
        <taxon>Viridiplantae</taxon>
        <taxon>Streptophyta</taxon>
        <taxon>Embryophyta</taxon>
        <taxon>Tracheophyta</taxon>
        <taxon>Spermatophyta</taxon>
        <taxon>Magnoliopsida</taxon>
        <taxon>eudicotyledons</taxon>
        <taxon>Gunneridae</taxon>
        <taxon>Pentapetalae</taxon>
        <taxon>rosids</taxon>
        <taxon>malvids</taxon>
        <taxon>Brassicales</taxon>
        <taxon>Brassicaceae</taxon>
        <taxon>Brassiceae</taxon>
        <taxon>Brassica</taxon>
    </lineage>
</organism>
<accession>A0A8X7Q8Q5</accession>
<dbReference type="Proteomes" id="UP000886595">
    <property type="component" value="Unassembled WGS sequence"/>
</dbReference>
<evidence type="ECO:0000313" key="2">
    <source>
        <dbReference type="EMBL" id="KAG2265313.1"/>
    </source>
</evidence>
<evidence type="ECO:0000259" key="1">
    <source>
        <dbReference type="Pfam" id="PF03732"/>
    </source>
</evidence>
<dbReference type="PANTHER" id="PTHR33223:SF11">
    <property type="entry name" value="ELEMENT PROTEIN, PUTATIVE-RELATED"/>
    <property type="match status" value="1"/>
</dbReference>